<proteinExistence type="predicted"/>
<gene>
    <name evidence="1" type="ORF">M1B34_04315</name>
</gene>
<protein>
    <submittedName>
        <fullName evidence="1">Uncharacterized protein</fullName>
    </submittedName>
</protein>
<evidence type="ECO:0000313" key="1">
    <source>
        <dbReference type="EMBL" id="MCK9796986.1"/>
    </source>
</evidence>
<reference evidence="1 2" key="2">
    <citation type="journal article" date="2023" name="Plant Pathol.">
        <title>Dismantling and reorganizing Pseudomonas marginalis sensu#lato.</title>
        <authorList>
            <person name="Sawada H."/>
            <person name="Fujikawa T."/>
            <person name="Satou M."/>
        </authorList>
    </citation>
    <scope>NUCLEOTIDE SEQUENCE [LARGE SCALE GENOMIC DNA]</scope>
    <source>
        <strain evidence="1 2">MAFF 302030</strain>
    </source>
</reference>
<sequence length="158" mass="17603">MTADIQRSTFRTLAAAGHKTRRLNSGFANRHKEQVRLMAQALNAINQLPPINELKRLAQGLALLEAAVMPEWQYRYFSCNGDWDGAGQELMASMRDSSGSEYFLHFTAEGVAGKVVEPGAVTDTGELLQQVPERFASFKNEPAFSNDRARFFFLAGCR</sequence>
<organism evidence="1 2">
    <name type="scientific">Pseudomonas morbosilactucae</name>
    <dbReference type="NCBI Taxonomy" id="2938197"/>
    <lineage>
        <taxon>Bacteria</taxon>
        <taxon>Pseudomonadati</taxon>
        <taxon>Pseudomonadota</taxon>
        <taxon>Gammaproteobacteria</taxon>
        <taxon>Pseudomonadales</taxon>
        <taxon>Pseudomonadaceae</taxon>
        <taxon>Pseudomonas</taxon>
    </lineage>
</organism>
<reference evidence="1 2" key="1">
    <citation type="journal article" date="2022" name="Int. J. Syst. Evol. Microbiol.">
        <title>Pseudomonas aegrilactucae sp. nov. and Pseudomonas morbosilactucae sp. nov., pathogens causing bacterial rot of lettuce in Japan.</title>
        <authorList>
            <person name="Sawada H."/>
            <person name="Fujikawa T."/>
            <person name="Satou M."/>
        </authorList>
    </citation>
    <scope>NUCLEOTIDE SEQUENCE [LARGE SCALE GENOMIC DNA]</scope>
    <source>
        <strain evidence="1 2">MAFF 302030</strain>
    </source>
</reference>
<comment type="caution">
    <text evidence="1">The sequence shown here is derived from an EMBL/GenBank/DDBJ whole genome shotgun (WGS) entry which is preliminary data.</text>
</comment>
<evidence type="ECO:0000313" key="2">
    <source>
        <dbReference type="Proteomes" id="UP001155059"/>
    </source>
</evidence>
<dbReference type="RefSeq" id="WP_268264520.1">
    <property type="nucleotide sequence ID" value="NZ_JALQCW010000007.1"/>
</dbReference>
<dbReference type="EMBL" id="JALQCW010000007">
    <property type="protein sequence ID" value="MCK9796986.1"/>
    <property type="molecule type" value="Genomic_DNA"/>
</dbReference>
<dbReference type="Proteomes" id="UP001155059">
    <property type="component" value="Unassembled WGS sequence"/>
</dbReference>
<dbReference type="AlphaFoldDB" id="A0A9X2C4G0"/>
<name>A0A9X2C4G0_9PSED</name>
<accession>A0A9X2C4G0</accession>